<dbReference type="PROSITE" id="PS50850">
    <property type="entry name" value="MFS"/>
    <property type="match status" value="1"/>
</dbReference>
<feature type="transmembrane region" description="Helical" evidence="8">
    <location>
        <begin position="274"/>
        <end position="293"/>
    </location>
</feature>
<dbReference type="InterPro" id="IPR004812">
    <property type="entry name" value="Efflux_drug-R_Bcr/CmlA"/>
</dbReference>
<evidence type="ECO:0000313" key="12">
    <source>
        <dbReference type="Proteomes" id="UP000199600"/>
    </source>
</evidence>
<evidence type="ECO:0000256" key="7">
    <source>
        <dbReference type="ARBA" id="ARBA00023136"/>
    </source>
</evidence>
<accession>A0A1A8Y1K8</accession>
<dbReference type="GO" id="GO:0005886">
    <property type="term" value="C:plasma membrane"/>
    <property type="evidence" value="ECO:0007669"/>
    <property type="project" value="UniProtKB-SubCell"/>
</dbReference>
<evidence type="ECO:0000256" key="5">
    <source>
        <dbReference type="ARBA" id="ARBA00022692"/>
    </source>
</evidence>
<evidence type="ECO:0000259" key="10">
    <source>
        <dbReference type="PROSITE" id="PS50850"/>
    </source>
</evidence>
<dbReference type="Proteomes" id="UP000199600">
    <property type="component" value="Unassembled WGS sequence"/>
</dbReference>
<keyword evidence="4" id="KW-1003">Cell membrane</keyword>
<dbReference type="CDD" id="cd17320">
    <property type="entry name" value="MFS_MdfA_MDR_like"/>
    <property type="match status" value="1"/>
</dbReference>
<dbReference type="AlphaFoldDB" id="A0A1A8Y1K8"/>
<dbReference type="InterPro" id="IPR011701">
    <property type="entry name" value="MFS"/>
</dbReference>
<keyword evidence="12" id="KW-1185">Reference proteome</keyword>
<keyword evidence="8" id="KW-0997">Cell inner membrane</keyword>
<feature type="domain" description="Major facilitator superfamily (MFS) profile" evidence="10">
    <location>
        <begin position="34"/>
        <end position="419"/>
    </location>
</feature>
<feature type="region of interest" description="Disordered" evidence="9">
    <location>
        <begin position="1"/>
        <end position="26"/>
    </location>
</feature>
<feature type="transmembrane region" description="Helical" evidence="8">
    <location>
        <begin position="158"/>
        <end position="177"/>
    </location>
</feature>
<keyword evidence="7 8" id="KW-0472">Membrane</keyword>
<dbReference type="PANTHER" id="PTHR42718:SF9">
    <property type="entry name" value="MAJOR FACILITATOR SUPERFAMILY MULTIDRUG TRANSPORTER MFSC"/>
    <property type="match status" value="1"/>
</dbReference>
<dbReference type="EMBL" id="FLQY01000381">
    <property type="protein sequence ID" value="SBT10892.1"/>
    <property type="molecule type" value="Genomic_DNA"/>
</dbReference>
<keyword evidence="5 8" id="KW-0812">Transmembrane</keyword>
<dbReference type="Gene3D" id="1.20.1720.10">
    <property type="entry name" value="Multidrug resistance protein D"/>
    <property type="match status" value="1"/>
</dbReference>
<evidence type="ECO:0000256" key="9">
    <source>
        <dbReference type="SAM" id="MobiDB-lite"/>
    </source>
</evidence>
<feature type="transmembrane region" description="Helical" evidence="8">
    <location>
        <begin position="229"/>
        <end position="254"/>
    </location>
</feature>
<feature type="transmembrane region" description="Helical" evidence="8">
    <location>
        <begin position="305"/>
        <end position="325"/>
    </location>
</feature>
<gene>
    <name evidence="11" type="ORF">PROAA_770014</name>
</gene>
<feature type="transmembrane region" description="Helical" evidence="8">
    <location>
        <begin position="189"/>
        <end position="208"/>
    </location>
</feature>
<keyword evidence="6 8" id="KW-1133">Transmembrane helix</keyword>
<keyword evidence="3 8" id="KW-0813">Transport</keyword>
<comment type="caution">
    <text evidence="8">Lacks conserved residue(s) required for the propagation of feature annotation.</text>
</comment>
<dbReference type="RefSeq" id="WP_245664319.1">
    <property type="nucleotide sequence ID" value="NZ_FLQY01000381.1"/>
</dbReference>
<dbReference type="SUPFAM" id="SSF103473">
    <property type="entry name" value="MFS general substrate transporter"/>
    <property type="match status" value="1"/>
</dbReference>
<dbReference type="InterPro" id="IPR036259">
    <property type="entry name" value="MFS_trans_sf"/>
</dbReference>
<reference evidence="11 12" key="1">
    <citation type="submission" date="2016-06" db="EMBL/GenBank/DDBJ databases">
        <authorList>
            <person name="Kjaerup R.B."/>
            <person name="Dalgaard T.S."/>
            <person name="Juul-Madsen H.R."/>
        </authorList>
    </citation>
    <scope>NUCLEOTIDE SEQUENCE [LARGE SCALE GENOMIC DNA]</scope>
    <source>
        <strain evidence="11">2</strain>
    </source>
</reference>
<comment type="similarity">
    <text evidence="2 8">Belongs to the major facilitator superfamily. Bcr/CmlA family.</text>
</comment>
<evidence type="ECO:0000256" key="3">
    <source>
        <dbReference type="ARBA" id="ARBA00022448"/>
    </source>
</evidence>
<name>A0A1A8Y1K8_9RHOO</name>
<evidence type="ECO:0000256" key="4">
    <source>
        <dbReference type="ARBA" id="ARBA00022475"/>
    </source>
</evidence>
<evidence type="ECO:0000313" key="11">
    <source>
        <dbReference type="EMBL" id="SBT10892.1"/>
    </source>
</evidence>
<feature type="transmembrane region" description="Helical" evidence="8">
    <location>
        <begin position="396"/>
        <end position="417"/>
    </location>
</feature>
<dbReference type="GO" id="GO:0042910">
    <property type="term" value="F:xenobiotic transmembrane transporter activity"/>
    <property type="evidence" value="ECO:0007669"/>
    <property type="project" value="InterPro"/>
</dbReference>
<evidence type="ECO:0000256" key="2">
    <source>
        <dbReference type="ARBA" id="ARBA00006236"/>
    </source>
</evidence>
<organism evidence="11 12">
    <name type="scientific">Candidatus Propionivibrio aalborgensis</name>
    <dbReference type="NCBI Taxonomy" id="1860101"/>
    <lineage>
        <taxon>Bacteria</taxon>
        <taxon>Pseudomonadati</taxon>
        <taxon>Pseudomonadota</taxon>
        <taxon>Betaproteobacteria</taxon>
        <taxon>Rhodocyclales</taxon>
        <taxon>Rhodocyclaceae</taxon>
        <taxon>Propionivibrio</taxon>
    </lineage>
</organism>
<feature type="transmembrane region" description="Helical" evidence="8">
    <location>
        <begin position="125"/>
        <end position="146"/>
    </location>
</feature>
<proteinExistence type="inferred from homology"/>
<comment type="subcellular location">
    <subcellularLocation>
        <location evidence="8">Cell inner membrane</location>
        <topology evidence="8">Multi-pass membrane protein</topology>
    </subcellularLocation>
    <subcellularLocation>
        <location evidence="1">Cell membrane</location>
        <topology evidence="1">Multi-pass membrane protein</topology>
    </subcellularLocation>
</comment>
<feature type="transmembrane region" description="Helical" evidence="8">
    <location>
        <begin position="371"/>
        <end position="390"/>
    </location>
</feature>
<evidence type="ECO:0000256" key="8">
    <source>
        <dbReference type="RuleBase" id="RU365088"/>
    </source>
</evidence>
<dbReference type="InterPro" id="IPR020846">
    <property type="entry name" value="MFS_dom"/>
</dbReference>
<dbReference type="Pfam" id="PF07690">
    <property type="entry name" value="MFS_1"/>
    <property type="match status" value="1"/>
</dbReference>
<evidence type="ECO:0000256" key="1">
    <source>
        <dbReference type="ARBA" id="ARBA00004651"/>
    </source>
</evidence>
<feature type="compositionally biased region" description="Low complexity" evidence="9">
    <location>
        <begin position="13"/>
        <end position="26"/>
    </location>
</feature>
<dbReference type="NCBIfam" id="TIGR00710">
    <property type="entry name" value="efflux_Bcr_CflA"/>
    <property type="match status" value="1"/>
</dbReference>
<dbReference type="GO" id="GO:1990961">
    <property type="term" value="P:xenobiotic detoxification by transmembrane export across the plasma membrane"/>
    <property type="evidence" value="ECO:0007669"/>
    <property type="project" value="InterPro"/>
</dbReference>
<feature type="transmembrane region" description="Helical" evidence="8">
    <location>
        <begin position="337"/>
        <end position="359"/>
    </location>
</feature>
<protein>
    <recommendedName>
        <fullName evidence="8">Bcr/CflA family efflux transporter</fullName>
    </recommendedName>
</protein>
<dbReference type="PANTHER" id="PTHR42718">
    <property type="entry name" value="MAJOR FACILITATOR SUPERFAMILY MULTIDRUG TRANSPORTER MFSC"/>
    <property type="match status" value="1"/>
</dbReference>
<sequence>MPESEIDMPPRDVNSPPSGVNPPSRGVNPPPRGIALLLASLAALGPFSIDTYLPSFQDIGQSLNATPIEVQQTLSAYLLPFAIMALWHGAISDAFGRRRVILVSLALFGLALAGCLFATRIEHLWVLRALQGMSAGAGIVIGRAIVRDLYDGAQAQRLMSHITMMFALAPAIAPVIGGRLQYWFGWRSVFAFLVLMTLALLLACWRMLPETLAPERRQSLHPGYLARTYWKVLTSPAFLLACGGLAFNFAGFFIYVMSAPVFLMGHLAVPETGFLWLFGPAMAGLMSGAWLAGRFAGKLTLRQTIARGYLVMGMAALGNVGLNLWLPPSLPMSVMPIFVYTFGMSLAMPCITLLALDPFPEQRGLAASCQLFLQAGSNGLIAGILAPLLWGSTLTLAYGMGVLLLLGATSSWLHYWLTGDKSRTQAMTRPPV</sequence>
<evidence type="ECO:0000256" key="6">
    <source>
        <dbReference type="ARBA" id="ARBA00022989"/>
    </source>
</evidence>
<feature type="transmembrane region" description="Helical" evidence="8">
    <location>
        <begin position="34"/>
        <end position="54"/>
    </location>
</feature>
<feature type="transmembrane region" description="Helical" evidence="8">
    <location>
        <begin position="100"/>
        <end position="119"/>
    </location>
</feature>